<evidence type="ECO:0000313" key="3">
    <source>
        <dbReference type="EMBL" id="ELS54107.1"/>
    </source>
</evidence>
<organism evidence="3 4">
    <name type="scientific">Streptomyces viridochromogenes Tue57</name>
    <dbReference type="NCBI Taxonomy" id="1160705"/>
    <lineage>
        <taxon>Bacteria</taxon>
        <taxon>Bacillati</taxon>
        <taxon>Actinomycetota</taxon>
        <taxon>Actinomycetes</taxon>
        <taxon>Kitasatosporales</taxon>
        <taxon>Streptomycetaceae</taxon>
        <taxon>Streptomyces</taxon>
    </lineage>
</organism>
<dbReference type="Pfam" id="PF13563">
    <property type="entry name" value="2_5_RNA_ligase2"/>
    <property type="match status" value="1"/>
</dbReference>
<dbReference type="InterPro" id="IPR009097">
    <property type="entry name" value="Cyclic_Pdiesterase"/>
</dbReference>
<dbReference type="HAMAP" id="MF_01940">
    <property type="entry name" value="RNA_CPDase"/>
    <property type="match status" value="1"/>
</dbReference>
<proteinExistence type="inferred from homology"/>
<dbReference type="NCBIfam" id="TIGR02258">
    <property type="entry name" value="2_5_ligase"/>
    <property type="match status" value="1"/>
</dbReference>
<dbReference type="SUPFAM" id="SSF55144">
    <property type="entry name" value="LigT-like"/>
    <property type="match status" value="1"/>
</dbReference>
<feature type="active site" description="Proton acceptor" evidence="2">
    <location>
        <position position="136"/>
    </location>
</feature>
<name>L8PFF4_STRVR</name>
<dbReference type="GO" id="GO:0008664">
    <property type="term" value="F:RNA 2',3'-cyclic 3'-phosphodiesterase activity"/>
    <property type="evidence" value="ECO:0007669"/>
    <property type="project" value="UniProtKB-EC"/>
</dbReference>
<dbReference type="EMBL" id="AMLP01000146">
    <property type="protein sequence ID" value="ELS54107.1"/>
    <property type="molecule type" value="Genomic_DNA"/>
</dbReference>
<evidence type="ECO:0000256" key="1">
    <source>
        <dbReference type="ARBA" id="ARBA00022801"/>
    </source>
</evidence>
<dbReference type="Proteomes" id="UP000011205">
    <property type="component" value="Unassembled WGS sequence"/>
</dbReference>
<comment type="similarity">
    <text evidence="2">Belongs to the 2H phosphoesterase superfamily. ThpR family.</text>
</comment>
<dbReference type="PANTHER" id="PTHR35561:SF1">
    <property type="entry name" value="RNA 2',3'-CYCLIC PHOSPHODIESTERASE"/>
    <property type="match status" value="1"/>
</dbReference>
<dbReference type="AlphaFoldDB" id="L8PFF4"/>
<dbReference type="Gene3D" id="3.90.1140.10">
    <property type="entry name" value="Cyclic phosphodiesterase"/>
    <property type="match status" value="1"/>
</dbReference>
<dbReference type="GO" id="GO:0004113">
    <property type="term" value="F:2',3'-cyclic-nucleotide 3'-phosphodiesterase activity"/>
    <property type="evidence" value="ECO:0007669"/>
    <property type="project" value="InterPro"/>
</dbReference>
<protein>
    <recommendedName>
        <fullName evidence="2">RNA 2',3'-cyclic phosphodiesterase</fullName>
        <shortName evidence="2">RNA 2',3'-CPDase</shortName>
        <ecNumber evidence="2">3.1.4.58</ecNumber>
    </recommendedName>
</protein>
<dbReference type="PANTHER" id="PTHR35561">
    <property type="entry name" value="RNA 2',3'-CYCLIC PHOSPHODIESTERASE"/>
    <property type="match status" value="1"/>
</dbReference>
<reference evidence="3 4" key="1">
    <citation type="journal article" date="2013" name="Genome Announc.">
        <title>Draft Genome Sequence of Streptomyces viridochromogenes Strain Tu57, Producer of Avilamycin.</title>
        <authorList>
            <person name="Gruning B.A."/>
            <person name="Erxleben A."/>
            <person name="Hahnlein A."/>
            <person name="Gunther S."/>
        </authorList>
    </citation>
    <scope>NUCLEOTIDE SEQUENCE [LARGE SCALE GENOMIC DNA]</scope>
    <source>
        <strain evidence="3 4">Tue57</strain>
    </source>
</reference>
<evidence type="ECO:0000256" key="2">
    <source>
        <dbReference type="HAMAP-Rule" id="MF_01940"/>
    </source>
</evidence>
<feature type="active site" description="Proton donor" evidence="2">
    <location>
        <position position="51"/>
    </location>
</feature>
<dbReference type="PATRIC" id="fig|1160705.3.peg.4841"/>
<dbReference type="GO" id="GO:0016874">
    <property type="term" value="F:ligase activity"/>
    <property type="evidence" value="ECO:0007669"/>
    <property type="project" value="UniProtKB-KW"/>
</dbReference>
<feature type="short sequence motif" description="HXTX 2" evidence="2">
    <location>
        <begin position="136"/>
        <end position="139"/>
    </location>
</feature>
<evidence type="ECO:0000313" key="4">
    <source>
        <dbReference type="Proteomes" id="UP000011205"/>
    </source>
</evidence>
<comment type="function">
    <text evidence="2">Hydrolyzes RNA 2',3'-cyclic phosphodiester to an RNA 2'-phosphomonoester.</text>
</comment>
<comment type="catalytic activity">
    <reaction evidence="2">
        <text>a 3'-end 2',3'-cyclophospho-ribonucleotide-RNA + H2O = a 3'-end 2'-phospho-ribonucleotide-RNA + H(+)</text>
        <dbReference type="Rhea" id="RHEA:11828"/>
        <dbReference type="Rhea" id="RHEA-COMP:10464"/>
        <dbReference type="Rhea" id="RHEA-COMP:17353"/>
        <dbReference type="ChEBI" id="CHEBI:15377"/>
        <dbReference type="ChEBI" id="CHEBI:15378"/>
        <dbReference type="ChEBI" id="CHEBI:83064"/>
        <dbReference type="ChEBI" id="CHEBI:173113"/>
        <dbReference type="EC" id="3.1.4.58"/>
    </reaction>
</comment>
<comment type="caution">
    <text evidence="3">The sequence shown here is derived from an EMBL/GenBank/DDBJ whole genome shotgun (WGS) entry which is preliminary data.</text>
</comment>
<feature type="short sequence motif" description="HXTX 1" evidence="2">
    <location>
        <begin position="51"/>
        <end position="54"/>
    </location>
</feature>
<accession>L8PFF4</accession>
<dbReference type="EC" id="3.1.4.58" evidence="2"/>
<dbReference type="InterPro" id="IPR004175">
    <property type="entry name" value="RNA_CPDase"/>
</dbReference>
<keyword evidence="3" id="KW-0436">Ligase</keyword>
<keyword evidence="1 2" id="KW-0378">Hydrolase</keyword>
<gene>
    <name evidence="3" type="ORF">STVIR_4897</name>
</gene>
<sequence>MTVPWKGEAMRIFAAVLPPEDVAHELAAEVAELKKLPGAQGLRWTGRPGWHFTMAFYGEVDDALVGDLSKRLERAAHRTAAFRLALRGGGQFGRGRALWAGAEGDLETLRLLADRSESAARRAGIPMGEHRRYKPHLTVARSRDAADVRPFVAALDDFTSRTWTVQELVLVRSNLPTSGVAGEQPRYEAVARWPLGGAG</sequence>